<reference evidence="3" key="3">
    <citation type="submission" date="2015-06" db="UniProtKB">
        <authorList>
            <consortium name="EnsemblMetazoa"/>
        </authorList>
    </citation>
    <scope>IDENTIFICATION</scope>
</reference>
<sequence length="597" mass="67427">MAAIVQALLGSGVARRCRVQNARNFRDIRSDSLHLLATMELDTLPRRFIRSLTLDNSEIHNEQESSPFLQDKSPLRSSTNLNLRCPKCATAEHRTAPTNWRFSQPTSLYSNGYRMVGVQSRQSPCSDLGIPPPPPPSRFIETPLRCSSSDVDNLSDRSGFSRDNSFYHSWRGSSSTDDFNKSKKDAKRASKKASNGNGFFTRFFTFRRSKRKHEHQPFRGDLNAREISMCEEERIRLMILVKEGRISMHQAVDAVKQHEQQQRLLQSNSVKRNSDPTSLQMPWSDRRSKLSPIKFLRQLSFRQNKNDQVKEFSRVPPMVITDSGYLVPSCCSLSPRHRTQSLDLGRPPAHLPRNHSLCSSLNPLPPLPITEERLIPTELKANHRHSFHGFKSTQHETFARQSEETSQLNTIHEYCEVKTMKKNAESSGDDFPRSILMFDRKADLPLAPEPCGLTLERLCSSLQLPADAKEVLLRNLSSVEEFSRLQDSDLDRFGFSDAELRARVLTAALLISSLPLINPSQHSKRTSQDFLKGLSESEQLDVCIPLPKEGKSVFGSELALKSASDSQSGEDFHDALSEVDSEGLRDSGCFIKDADES</sequence>
<protein>
    <recommendedName>
        <fullName evidence="5">SAM domain-containing protein</fullName>
    </recommendedName>
</protein>
<feature type="compositionally biased region" description="Polar residues" evidence="1">
    <location>
        <begin position="262"/>
        <end position="281"/>
    </location>
</feature>
<evidence type="ECO:0000313" key="3">
    <source>
        <dbReference type="EnsemblMetazoa" id="CapteP224143"/>
    </source>
</evidence>
<keyword evidence="4" id="KW-1185">Reference proteome</keyword>
<accession>R7TCC9</accession>
<evidence type="ECO:0000313" key="4">
    <source>
        <dbReference type="Proteomes" id="UP000014760"/>
    </source>
</evidence>
<dbReference type="Proteomes" id="UP000014760">
    <property type="component" value="Unassembled WGS sequence"/>
</dbReference>
<dbReference type="HOGENOM" id="CLU_457301_0_0_1"/>
<dbReference type="EnsemblMetazoa" id="CapteT224143">
    <property type="protein sequence ID" value="CapteP224143"/>
    <property type="gene ID" value="CapteG224143"/>
</dbReference>
<dbReference type="AlphaFoldDB" id="R7TCC9"/>
<evidence type="ECO:0008006" key="5">
    <source>
        <dbReference type="Google" id="ProtNLM"/>
    </source>
</evidence>
<dbReference type="EMBL" id="KB310543">
    <property type="protein sequence ID" value="ELT91354.1"/>
    <property type="molecule type" value="Genomic_DNA"/>
</dbReference>
<name>R7TCC9_CAPTE</name>
<dbReference type="OrthoDB" id="6157659at2759"/>
<proteinExistence type="predicted"/>
<reference evidence="2 4" key="2">
    <citation type="journal article" date="2013" name="Nature">
        <title>Insights into bilaterian evolution from three spiralian genomes.</title>
        <authorList>
            <person name="Simakov O."/>
            <person name="Marletaz F."/>
            <person name="Cho S.J."/>
            <person name="Edsinger-Gonzales E."/>
            <person name="Havlak P."/>
            <person name="Hellsten U."/>
            <person name="Kuo D.H."/>
            <person name="Larsson T."/>
            <person name="Lv J."/>
            <person name="Arendt D."/>
            <person name="Savage R."/>
            <person name="Osoegawa K."/>
            <person name="de Jong P."/>
            <person name="Grimwood J."/>
            <person name="Chapman J.A."/>
            <person name="Shapiro H."/>
            <person name="Aerts A."/>
            <person name="Otillar R.P."/>
            <person name="Terry A.Y."/>
            <person name="Boore J.L."/>
            <person name="Grigoriev I.V."/>
            <person name="Lindberg D.R."/>
            <person name="Seaver E.C."/>
            <person name="Weisblat D.A."/>
            <person name="Putnam N.H."/>
            <person name="Rokhsar D.S."/>
        </authorList>
    </citation>
    <scope>NUCLEOTIDE SEQUENCE</scope>
    <source>
        <strain evidence="2 4">I ESC-2004</strain>
    </source>
</reference>
<dbReference type="EMBL" id="AMQN01002945">
    <property type="status" value="NOT_ANNOTATED_CDS"/>
    <property type="molecule type" value="Genomic_DNA"/>
</dbReference>
<organism evidence="2">
    <name type="scientific">Capitella teleta</name>
    <name type="common">Polychaete worm</name>
    <dbReference type="NCBI Taxonomy" id="283909"/>
    <lineage>
        <taxon>Eukaryota</taxon>
        <taxon>Metazoa</taxon>
        <taxon>Spiralia</taxon>
        <taxon>Lophotrochozoa</taxon>
        <taxon>Annelida</taxon>
        <taxon>Polychaeta</taxon>
        <taxon>Sedentaria</taxon>
        <taxon>Scolecida</taxon>
        <taxon>Capitellidae</taxon>
        <taxon>Capitella</taxon>
    </lineage>
</organism>
<gene>
    <name evidence="2" type="ORF">CAPTEDRAFT_224143</name>
</gene>
<feature type="region of interest" description="Disordered" evidence="1">
    <location>
        <begin position="562"/>
        <end position="581"/>
    </location>
</feature>
<feature type="region of interest" description="Disordered" evidence="1">
    <location>
        <begin position="258"/>
        <end position="284"/>
    </location>
</feature>
<feature type="region of interest" description="Disordered" evidence="1">
    <location>
        <begin position="172"/>
        <end position="193"/>
    </location>
</feature>
<evidence type="ECO:0000313" key="2">
    <source>
        <dbReference type="EMBL" id="ELT91354.1"/>
    </source>
</evidence>
<reference evidence="4" key="1">
    <citation type="submission" date="2012-12" db="EMBL/GenBank/DDBJ databases">
        <authorList>
            <person name="Hellsten U."/>
            <person name="Grimwood J."/>
            <person name="Chapman J.A."/>
            <person name="Shapiro H."/>
            <person name="Aerts A."/>
            <person name="Otillar R.P."/>
            <person name="Terry A.Y."/>
            <person name="Boore J.L."/>
            <person name="Simakov O."/>
            <person name="Marletaz F."/>
            <person name="Cho S.-J."/>
            <person name="Edsinger-Gonzales E."/>
            <person name="Havlak P."/>
            <person name="Kuo D.-H."/>
            <person name="Larsson T."/>
            <person name="Lv J."/>
            <person name="Arendt D."/>
            <person name="Savage R."/>
            <person name="Osoegawa K."/>
            <person name="de Jong P."/>
            <person name="Lindberg D.R."/>
            <person name="Seaver E.C."/>
            <person name="Weisblat D.A."/>
            <person name="Putnam N.H."/>
            <person name="Grigoriev I.V."/>
            <person name="Rokhsar D.S."/>
        </authorList>
    </citation>
    <scope>NUCLEOTIDE SEQUENCE</scope>
    <source>
        <strain evidence="4">I ESC-2004</strain>
    </source>
</reference>
<evidence type="ECO:0000256" key="1">
    <source>
        <dbReference type="SAM" id="MobiDB-lite"/>
    </source>
</evidence>